<dbReference type="EMBL" id="CM001439">
    <property type="protein sequence ID" value="EHR51894.1"/>
    <property type="molecule type" value="Genomic_DNA"/>
</dbReference>
<dbReference type="Pfam" id="PF04203">
    <property type="entry name" value="Sortase"/>
    <property type="match status" value="1"/>
</dbReference>
<keyword evidence="3" id="KW-0472">Membrane</keyword>
<dbReference type="InterPro" id="IPR042001">
    <property type="entry name" value="Sortase_F"/>
</dbReference>
<gene>
    <name evidence="4" type="ORF">SacmaDRAFT_3681</name>
</gene>
<feature type="compositionally biased region" description="Polar residues" evidence="2">
    <location>
        <begin position="44"/>
        <end position="59"/>
    </location>
</feature>
<protein>
    <submittedName>
        <fullName evidence="4">Sortase (Surface protein transpeptidase)</fullName>
    </submittedName>
</protein>
<feature type="compositionally biased region" description="Pro residues" evidence="2">
    <location>
        <begin position="63"/>
        <end position="75"/>
    </location>
</feature>
<evidence type="ECO:0000256" key="2">
    <source>
        <dbReference type="SAM" id="MobiDB-lite"/>
    </source>
</evidence>
<dbReference type="CDD" id="cd05829">
    <property type="entry name" value="Sortase_F"/>
    <property type="match status" value="1"/>
</dbReference>
<sequence length="220" mass="22736">MTADKHADDTGRLGAAAAAVAITLAAVLTGISLARSGAMGEPTDVTSGSEAAGTGTETLASAAPPPAHDPLPPGIPVRLRIPAIDVDTDSVIELRRSPSGVTEVPGHARAVGWIEETRTPGERGASVLIGHVRFAYERAVFLRLAELRPGDKVAVGRADGSTAVFTVFGIERLPAESAVAKARAHTRHPDLRLLTAPGHADPGARHPESILVSARLTSKR</sequence>
<reference evidence="4 5" key="1">
    <citation type="journal article" date="2012" name="Stand. Genomic Sci.">
        <title>Genome sequence of the ocean sediment bacterium Saccharomonospora marina type strain (XMU15(T)).</title>
        <authorList>
            <person name="Klenk H.P."/>
            <person name="Lu M."/>
            <person name="Lucas S."/>
            <person name="Lapidus A."/>
            <person name="Copeland A."/>
            <person name="Pitluck S."/>
            <person name="Goodwin L.A."/>
            <person name="Han C."/>
            <person name="Tapia R."/>
            <person name="Brambilla E.M."/>
            <person name="Potter G."/>
            <person name="Land M."/>
            <person name="Ivanova N."/>
            <person name="Rohde M."/>
            <person name="Goker M."/>
            <person name="Detter J.C."/>
            <person name="Li W.J."/>
            <person name="Kyrpides N.C."/>
            <person name="Woyke T."/>
        </authorList>
    </citation>
    <scope>NUCLEOTIDE SEQUENCE [LARGE SCALE GENOMIC DNA]</scope>
    <source>
        <strain evidence="4 5">XMU15</strain>
    </source>
</reference>
<dbReference type="InterPro" id="IPR023365">
    <property type="entry name" value="Sortase_dom-sf"/>
</dbReference>
<feature type="region of interest" description="Disordered" evidence="2">
    <location>
        <begin position="197"/>
        <end position="220"/>
    </location>
</feature>
<dbReference type="Gene3D" id="2.40.260.10">
    <property type="entry name" value="Sortase"/>
    <property type="match status" value="1"/>
</dbReference>
<evidence type="ECO:0000313" key="4">
    <source>
        <dbReference type="EMBL" id="EHR51894.1"/>
    </source>
</evidence>
<proteinExistence type="predicted"/>
<dbReference type="RefSeq" id="WP_009155276.1">
    <property type="nucleotide sequence ID" value="NZ_CM001439.1"/>
</dbReference>
<keyword evidence="3" id="KW-1133">Transmembrane helix</keyword>
<dbReference type="STRING" id="882083.SacmaDRAFT_3681"/>
<dbReference type="eggNOG" id="COG3764">
    <property type="taxonomic scope" value="Bacteria"/>
</dbReference>
<keyword evidence="3" id="KW-0812">Transmembrane</keyword>
<keyword evidence="5" id="KW-1185">Reference proteome</keyword>
<dbReference type="OrthoDB" id="525039at2"/>
<dbReference type="SUPFAM" id="SSF63817">
    <property type="entry name" value="Sortase"/>
    <property type="match status" value="1"/>
</dbReference>
<feature type="transmembrane region" description="Helical" evidence="3">
    <location>
        <begin position="12"/>
        <end position="34"/>
    </location>
</feature>
<keyword evidence="1" id="KW-0378">Hydrolase</keyword>
<dbReference type="AlphaFoldDB" id="H5WZV7"/>
<dbReference type="Proteomes" id="UP000004926">
    <property type="component" value="Chromosome"/>
</dbReference>
<dbReference type="HOGENOM" id="CLU_062592_5_0_11"/>
<organism evidence="4 5">
    <name type="scientific">Saccharomonospora marina XMU15</name>
    <dbReference type="NCBI Taxonomy" id="882083"/>
    <lineage>
        <taxon>Bacteria</taxon>
        <taxon>Bacillati</taxon>
        <taxon>Actinomycetota</taxon>
        <taxon>Actinomycetes</taxon>
        <taxon>Pseudonocardiales</taxon>
        <taxon>Pseudonocardiaceae</taxon>
        <taxon>Saccharomonospora</taxon>
    </lineage>
</organism>
<name>H5WZV7_9PSEU</name>
<dbReference type="InterPro" id="IPR005754">
    <property type="entry name" value="Sortase"/>
</dbReference>
<evidence type="ECO:0000256" key="1">
    <source>
        <dbReference type="ARBA" id="ARBA00022801"/>
    </source>
</evidence>
<feature type="region of interest" description="Disordered" evidence="2">
    <location>
        <begin position="37"/>
        <end position="75"/>
    </location>
</feature>
<evidence type="ECO:0000313" key="5">
    <source>
        <dbReference type="Proteomes" id="UP000004926"/>
    </source>
</evidence>
<evidence type="ECO:0000256" key="3">
    <source>
        <dbReference type="SAM" id="Phobius"/>
    </source>
</evidence>
<accession>H5WZV7</accession>
<dbReference type="GO" id="GO:0016787">
    <property type="term" value="F:hydrolase activity"/>
    <property type="evidence" value="ECO:0007669"/>
    <property type="project" value="UniProtKB-KW"/>
</dbReference>